<dbReference type="AlphaFoldDB" id="A0A2Z6R7H4"/>
<gene>
    <name evidence="1" type="ORF">RclHR1_31260001</name>
</gene>
<name>A0A2Z6R7H4_9GLOM</name>
<evidence type="ECO:0000313" key="2">
    <source>
        <dbReference type="Proteomes" id="UP000247702"/>
    </source>
</evidence>
<dbReference type="EMBL" id="BEXD01002365">
    <property type="protein sequence ID" value="GBB98050.1"/>
    <property type="molecule type" value="Genomic_DNA"/>
</dbReference>
<reference evidence="1 2" key="1">
    <citation type="submission" date="2017-11" db="EMBL/GenBank/DDBJ databases">
        <title>The genome of Rhizophagus clarus HR1 reveals common genetic basis of auxotrophy among arbuscular mycorrhizal fungi.</title>
        <authorList>
            <person name="Kobayashi Y."/>
        </authorList>
    </citation>
    <scope>NUCLEOTIDE SEQUENCE [LARGE SCALE GENOMIC DNA]</scope>
    <source>
        <strain evidence="1 2">HR1</strain>
    </source>
</reference>
<protein>
    <submittedName>
        <fullName evidence="1">Uncharacterized protein</fullName>
    </submittedName>
</protein>
<dbReference type="Proteomes" id="UP000247702">
    <property type="component" value="Unassembled WGS sequence"/>
</dbReference>
<sequence length="361" mass="41938">MEIGLKNIFVLIYNHQNNANSKILSVINGTLEFVKYFNEYWIENIKLRWTYYDKLIAANILNVSIDSIPNTNNYLKAFNNQLKIHHLNRFQNRGHLLRLDILSVLLIKSITSNLLLCIDFRKKLNVTLDTKFIQYTSKSRKPDQNLQNINQLAYFTPDKLRDQKAKIIVQEKQIINIEYTKDSLLLWIKSNGAYKHIRAAIIWINWLQSQPSQNTYYSNLQYSQLPLITLPSHEEAFNSFNKNQTQELLLFKQELQEVYTDSISFINSNNNMIMDNIISINEDSPTETIVPSTTAEATIFLTETTTSTETTAPFTTPFTPLNLNTKYSISIWKQEYISSISNLLADLNDLITVENSMNRLT</sequence>
<keyword evidence="2" id="KW-1185">Reference proteome</keyword>
<proteinExistence type="predicted"/>
<evidence type="ECO:0000313" key="1">
    <source>
        <dbReference type="EMBL" id="GBB98050.1"/>
    </source>
</evidence>
<accession>A0A2Z6R7H4</accession>
<organism evidence="1 2">
    <name type="scientific">Rhizophagus clarus</name>
    <dbReference type="NCBI Taxonomy" id="94130"/>
    <lineage>
        <taxon>Eukaryota</taxon>
        <taxon>Fungi</taxon>
        <taxon>Fungi incertae sedis</taxon>
        <taxon>Mucoromycota</taxon>
        <taxon>Glomeromycotina</taxon>
        <taxon>Glomeromycetes</taxon>
        <taxon>Glomerales</taxon>
        <taxon>Glomeraceae</taxon>
        <taxon>Rhizophagus</taxon>
    </lineage>
</organism>
<comment type="caution">
    <text evidence="1">The sequence shown here is derived from an EMBL/GenBank/DDBJ whole genome shotgun (WGS) entry which is preliminary data.</text>
</comment>